<evidence type="ECO:0000256" key="3">
    <source>
        <dbReference type="ARBA" id="ARBA00022801"/>
    </source>
</evidence>
<dbReference type="NCBIfam" id="TIGR00099">
    <property type="entry name" value="Cof-subfamily"/>
    <property type="match status" value="1"/>
</dbReference>
<dbReference type="Pfam" id="PF08282">
    <property type="entry name" value="Hydrolase_3"/>
    <property type="match status" value="1"/>
</dbReference>
<proteinExistence type="inferred from homology"/>
<protein>
    <recommendedName>
        <fullName evidence="8">Cof subfamily of IIB subfamily of haloacid dehalogenase superfamily/HAD-superfamily hydrolase, subfamily IIB</fullName>
    </recommendedName>
</protein>
<dbReference type="GO" id="GO:0046872">
    <property type="term" value="F:metal ion binding"/>
    <property type="evidence" value="ECO:0007669"/>
    <property type="project" value="UniProtKB-KW"/>
</dbReference>
<dbReference type="InterPro" id="IPR023214">
    <property type="entry name" value="HAD_sf"/>
</dbReference>
<evidence type="ECO:0008006" key="8">
    <source>
        <dbReference type="Google" id="ProtNLM"/>
    </source>
</evidence>
<dbReference type="RefSeq" id="WP_073017819.1">
    <property type="nucleotide sequence ID" value="NZ_FQWF01000003.1"/>
</dbReference>
<dbReference type="OrthoDB" id="9814970at2"/>
<dbReference type="InterPro" id="IPR006379">
    <property type="entry name" value="HAD-SF_hydro_IIB"/>
</dbReference>
<dbReference type="Proteomes" id="UP000184020">
    <property type="component" value="Unassembled WGS sequence"/>
</dbReference>
<dbReference type="SFLD" id="SFLDS00003">
    <property type="entry name" value="Haloacid_Dehalogenase"/>
    <property type="match status" value="1"/>
</dbReference>
<evidence type="ECO:0000313" key="6">
    <source>
        <dbReference type="EMBL" id="SHG22666.1"/>
    </source>
</evidence>
<keyword evidence="3" id="KW-0378">Hydrolase</keyword>
<reference evidence="7" key="1">
    <citation type="submission" date="2016-11" db="EMBL/GenBank/DDBJ databases">
        <authorList>
            <person name="Varghese N."/>
            <person name="Submissions S."/>
        </authorList>
    </citation>
    <scope>NUCLEOTIDE SEQUENCE [LARGE SCALE GENOMIC DNA]</scope>
    <source>
        <strain evidence="7">DSM 17659</strain>
    </source>
</reference>
<keyword evidence="7" id="KW-1185">Reference proteome</keyword>
<keyword evidence="4" id="KW-0460">Magnesium</keyword>
<dbReference type="SFLD" id="SFLDG01140">
    <property type="entry name" value="C2.B:_Phosphomannomutase_and_P"/>
    <property type="match status" value="1"/>
</dbReference>
<keyword evidence="2" id="KW-0479">Metal-binding</keyword>
<dbReference type="InterPro" id="IPR000150">
    <property type="entry name" value="Cof"/>
</dbReference>
<dbReference type="EMBL" id="FQWF01000003">
    <property type="protein sequence ID" value="SHG22666.1"/>
    <property type="molecule type" value="Genomic_DNA"/>
</dbReference>
<dbReference type="AlphaFoldDB" id="A0A1M5I311"/>
<evidence type="ECO:0000256" key="2">
    <source>
        <dbReference type="ARBA" id="ARBA00022723"/>
    </source>
</evidence>
<accession>A0A1M5I311</accession>
<dbReference type="STRING" id="229205.SAMN05444372_103259"/>
<dbReference type="PANTHER" id="PTHR47267:SF4">
    <property type="entry name" value="PYRIDOXAL PHOSPHATE PHOSPHATASE YIGL"/>
    <property type="match status" value="1"/>
</dbReference>
<dbReference type="PANTHER" id="PTHR47267">
    <property type="match status" value="1"/>
</dbReference>
<sequence>MILKENIKVIITDLDGTLLNSNHKISAYTKAIFQELHRQNFIIIVATGRHHLDAKPLVSSLEIPLYLVTSNGARIHSPNNELLFSFDMDSDTVKSVLSLEIDPEITTVLFRENIWQTNKNNEKLNEFQPEVNYHAEVVDFTILEDFSAIKVFFTHHDHQILLALRNQILENHLDVFNHAFSLPFCLEFMDKAVDKSFAIAKILELENFTFQQSISFGDGFNDEKMLKATGKALIMGNAPQSLKDELPHLEIILSNDEDGVAKYLSEKIIQDTK</sequence>
<name>A0A1M5I311_9FLAO</name>
<dbReference type="NCBIfam" id="TIGR01484">
    <property type="entry name" value="HAD-SF-IIB"/>
    <property type="match status" value="1"/>
</dbReference>
<evidence type="ECO:0000313" key="7">
    <source>
        <dbReference type="Proteomes" id="UP000184020"/>
    </source>
</evidence>
<dbReference type="CDD" id="cd07516">
    <property type="entry name" value="HAD_Pase"/>
    <property type="match status" value="1"/>
</dbReference>
<dbReference type="SUPFAM" id="SSF56784">
    <property type="entry name" value="HAD-like"/>
    <property type="match status" value="1"/>
</dbReference>
<evidence type="ECO:0000256" key="4">
    <source>
        <dbReference type="ARBA" id="ARBA00022842"/>
    </source>
</evidence>
<comment type="cofactor">
    <cofactor evidence="1">
        <name>Mg(2+)</name>
        <dbReference type="ChEBI" id="CHEBI:18420"/>
    </cofactor>
</comment>
<gene>
    <name evidence="6" type="ORF">SAMN05444372_103259</name>
</gene>
<dbReference type="Gene3D" id="3.40.50.1000">
    <property type="entry name" value="HAD superfamily/HAD-like"/>
    <property type="match status" value="1"/>
</dbReference>
<comment type="similarity">
    <text evidence="5">Belongs to the HAD-like hydrolase superfamily. Cof family.</text>
</comment>
<evidence type="ECO:0000256" key="5">
    <source>
        <dbReference type="ARBA" id="ARBA00034778"/>
    </source>
</evidence>
<organism evidence="6 7">
    <name type="scientific">Flavobacterium micromati</name>
    <dbReference type="NCBI Taxonomy" id="229205"/>
    <lineage>
        <taxon>Bacteria</taxon>
        <taxon>Pseudomonadati</taxon>
        <taxon>Bacteroidota</taxon>
        <taxon>Flavobacteriia</taxon>
        <taxon>Flavobacteriales</taxon>
        <taxon>Flavobacteriaceae</taxon>
        <taxon>Flavobacterium</taxon>
    </lineage>
</organism>
<evidence type="ECO:0000256" key="1">
    <source>
        <dbReference type="ARBA" id="ARBA00001946"/>
    </source>
</evidence>
<dbReference type="Gene3D" id="3.30.1240.10">
    <property type="match status" value="1"/>
</dbReference>
<dbReference type="GO" id="GO:0016791">
    <property type="term" value="F:phosphatase activity"/>
    <property type="evidence" value="ECO:0007669"/>
    <property type="project" value="UniProtKB-ARBA"/>
</dbReference>
<dbReference type="InterPro" id="IPR036412">
    <property type="entry name" value="HAD-like_sf"/>
</dbReference>
<dbReference type="PROSITE" id="PS01228">
    <property type="entry name" value="COF_1"/>
    <property type="match status" value="1"/>
</dbReference>